<dbReference type="PANTHER" id="PTHR30329:SF21">
    <property type="entry name" value="LIPOPROTEIN YIAD-RELATED"/>
    <property type="match status" value="1"/>
</dbReference>
<dbReference type="InterPro" id="IPR050330">
    <property type="entry name" value="Bact_OuterMem_StrucFunc"/>
</dbReference>
<proteinExistence type="predicted"/>
<keyword evidence="6" id="KW-0732">Signal</keyword>
<evidence type="ECO:0000256" key="1">
    <source>
        <dbReference type="ARBA" id="ARBA00004442"/>
    </source>
</evidence>
<accession>A0ABV7IML7</accession>
<evidence type="ECO:0000259" key="7">
    <source>
        <dbReference type="PROSITE" id="PS51123"/>
    </source>
</evidence>
<evidence type="ECO:0000256" key="6">
    <source>
        <dbReference type="SAM" id="SignalP"/>
    </source>
</evidence>
<keyword evidence="2 4" id="KW-0472">Membrane</keyword>
<comment type="subcellular location">
    <subcellularLocation>
        <location evidence="1">Cell outer membrane</location>
    </subcellularLocation>
</comment>
<dbReference type="InterPro" id="IPR036737">
    <property type="entry name" value="OmpA-like_sf"/>
</dbReference>
<feature type="domain" description="OmpA-like" evidence="7">
    <location>
        <begin position="123"/>
        <end position="238"/>
    </location>
</feature>
<evidence type="ECO:0000256" key="4">
    <source>
        <dbReference type="PROSITE-ProRule" id="PRU00473"/>
    </source>
</evidence>
<dbReference type="Pfam" id="PF00691">
    <property type="entry name" value="OmpA"/>
    <property type="match status" value="1"/>
</dbReference>
<dbReference type="EMBL" id="JBHRTQ010000004">
    <property type="protein sequence ID" value="MFC3173454.1"/>
    <property type="molecule type" value="Genomic_DNA"/>
</dbReference>
<dbReference type="PROSITE" id="PS51123">
    <property type="entry name" value="OMPA_2"/>
    <property type="match status" value="1"/>
</dbReference>
<dbReference type="PRINTS" id="PR01021">
    <property type="entry name" value="OMPADOMAIN"/>
</dbReference>
<keyword evidence="3" id="KW-0998">Cell outer membrane</keyword>
<name>A0ABV7IML7_9SPHN</name>
<feature type="signal peptide" evidence="6">
    <location>
        <begin position="1"/>
        <end position="32"/>
    </location>
</feature>
<evidence type="ECO:0000313" key="8">
    <source>
        <dbReference type="EMBL" id="MFC3173454.1"/>
    </source>
</evidence>
<dbReference type="CDD" id="cd07185">
    <property type="entry name" value="OmpA_C-like"/>
    <property type="match status" value="1"/>
</dbReference>
<comment type="caution">
    <text evidence="8">The sequence shown here is derived from an EMBL/GenBank/DDBJ whole genome shotgun (WGS) entry which is preliminary data.</text>
</comment>
<dbReference type="RefSeq" id="WP_379508839.1">
    <property type="nucleotide sequence ID" value="NZ_JBHRTQ010000004.1"/>
</dbReference>
<reference evidence="9" key="1">
    <citation type="journal article" date="2019" name="Int. J. Syst. Evol. Microbiol.">
        <title>The Global Catalogue of Microorganisms (GCM) 10K type strain sequencing project: providing services to taxonomists for standard genome sequencing and annotation.</title>
        <authorList>
            <consortium name="The Broad Institute Genomics Platform"/>
            <consortium name="The Broad Institute Genome Sequencing Center for Infectious Disease"/>
            <person name="Wu L."/>
            <person name="Ma J."/>
        </authorList>
    </citation>
    <scope>NUCLEOTIDE SEQUENCE [LARGE SCALE GENOMIC DNA]</scope>
    <source>
        <strain evidence="9">KCTC 42984</strain>
    </source>
</reference>
<sequence>MFEVTLKVLRGGTLLGAPLLAGAMLLAQAAQAAPAHDVRPYSADDANVLLNTPIDGPAPSQASCGPREILLDDGTCAATRAFSIAKMGTPAPAAQLTTRPASPPRAQLAPGKARSAVSAPRAAARAPGRQDVPLQFAMGSTELTPQSKANLVTLAKALAAPQHRAKRVRIVGHTDRSGRRETNLALSQRRADAAAEFLAGQGVDRARIDTLGVADTVMIEGVSPFDGRQRRVEITRSQ</sequence>
<keyword evidence="9" id="KW-1185">Reference proteome</keyword>
<evidence type="ECO:0000256" key="2">
    <source>
        <dbReference type="ARBA" id="ARBA00023136"/>
    </source>
</evidence>
<dbReference type="InterPro" id="IPR006665">
    <property type="entry name" value="OmpA-like"/>
</dbReference>
<evidence type="ECO:0000256" key="5">
    <source>
        <dbReference type="SAM" id="MobiDB-lite"/>
    </source>
</evidence>
<gene>
    <name evidence="8" type="ORF">ACFOD9_04230</name>
</gene>
<dbReference type="Gene3D" id="3.30.1330.60">
    <property type="entry name" value="OmpA-like domain"/>
    <property type="match status" value="1"/>
</dbReference>
<dbReference type="PANTHER" id="PTHR30329">
    <property type="entry name" value="STATOR ELEMENT OF FLAGELLAR MOTOR COMPLEX"/>
    <property type="match status" value="1"/>
</dbReference>
<feature type="chain" id="PRO_5046870409" evidence="6">
    <location>
        <begin position="33"/>
        <end position="238"/>
    </location>
</feature>
<evidence type="ECO:0000256" key="3">
    <source>
        <dbReference type="ARBA" id="ARBA00023237"/>
    </source>
</evidence>
<protein>
    <submittedName>
        <fullName evidence="8">OmpA family protein</fullName>
    </submittedName>
</protein>
<evidence type="ECO:0000313" key="9">
    <source>
        <dbReference type="Proteomes" id="UP001595604"/>
    </source>
</evidence>
<organism evidence="8 9">
    <name type="scientific">Novosphingobium bradum</name>
    <dbReference type="NCBI Taxonomy" id="1737444"/>
    <lineage>
        <taxon>Bacteria</taxon>
        <taxon>Pseudomonadati</taxon>
        <taxon>Pseudomonadota</taxon>
        <taxon>Alphaproteobacteria</taxon>
        <taxon>Sphingomonadales</taxon>
        <taxon>Sphingomonadaceae</taxon>
        <taxon>Novosphingobium</taxon>
    </lineage>
</organism>
<dbReference type="SUPFAM" id="SSF103088">
    <property type="entry name" value="OmpA-like"/>
    <property type="match status" value="1"/>
</dbReference>
<dbReference type="InterPro" id="IPR006664">
    <property type="entry name" value="OMP_bac"/>
</dbReference>
<feature type="region of interest" description="Disordered" evidence="5">
    <location>
        <begin position="94"/>
        <end position="116"/>
    </location>
</feature>
<dbReference type="Proteomes" id="UP001595604">
    <property type="component" value="Unassembled WGS sequence"/>
</dbReference>